<gene>
    <name evidence="2" type="ORF">SAMN05421812_12653</name>
</gene>
<dbReference type="Proteomes" id="UP000198362">
    <property type="component" value="Unassembled WGS sequence"/>
</dbReference>
<keyword evidence="3" id="KW-1185">Reference proteome</keyword>
<feature type="region of interest" description="Disordered" evidence="1">
    <location>
        <begin position="1"/>
        <end position="31"/>
    </location>
</feature>
<reference evidence="2 3" key="1">
    <citation type="submission" date="2017-06" db="EMBL/GenBank/DDBJ databases">
        <authorList>
            <person name="Kim H.J."/>
            <person name="Triplett B.A."/>
        </authorList>
    </citation>
    <scope>NUCLEOTIDE SEQUENCE [LARGE SCALE GENOMIC DNA]</scope>
    <source>
        <strain evidence="2 3">CGMCC 4.5593</strain>
    </source>
</reference>
<dbReference type="AlphaFoldDB" id="A0A239PFI0"/>
<organism evidence="2 3">
    <name type="scientific">Asanoa hainanensis</name>
    <dbReference type="NCBI Taxonomy" id="560556"/>
    <lineage>
        <taxon>Bacteria</taxon>
        <taxon>Bacillati</taxon>
        <taxon>Actinomycetota</taxon>
        <taxon>Actinomycetes</taxon>
        <taxon>Micromonosporales</taxon>
        <taxon>Micromonosporaceae</taxon>
        <taxon>Asanoa</taxon>
    </lineage>
</organism>
<evidence type="ECO:0000313" key="2">
    <source>
        <dbReference type="EMBL" id="SNT65782.1"/>
    </source>
</evidence>
<dbReference type="EMBL" id="FZPH01000026">
    <property type="protein sequence ID" value="SNT65782.1"/>
    <property type="molecule type" value="Genomic_DNA"/>
</dbReference>
<evidence type="ECO:0000256" key="1">
    <source>
        <dbReference type="SAM" id="MobiDB-lite"/>
    </source>
</evidence>
<evidence type="ECO:0000313" key="3">
    <source>
        <dbReference type="Proteomes" id="UP000198362"/>
    </source>
</evidence>
<accession>A0A239PFI0</accession>
<proteinExistence type="predicted"/>
<sequence>MTMRLVYPKGTRPTGGILSMGATGDTTPGDNHVSFVAQ</sequence>
<protein>
    <submittedName>
        <fullName evidence="2">Uncharacterized protein</fullName>
    </submittedName>
</protein>
<name>A0A239PFI0_9ACTN</name>